<protein>
    <recommendedName>
        <fullName evidence="6">Mitochondrial inner membrane protease ATP23</fullName>
        <ecNumber evidence="6">3.4.24.-</ecNumber>
    </recommendedName>
</protein>
<comment type="similarity">
    <text evidence="1 6">Belongs to the peptidase M76 family.</text>
</comment>
<feature type="compositionally biased region" description="Low complexity" evidence="7">
    <location>
        <begin position="1"/>
        <end position="24"/>
    </location>
</feature>
<proteinExistence type="inferred from homology"/>
<dbReference type="PANTHER" id="PTHR21711:SF0">
    <property type="entry name" value="MITOCHONDRIAL INNER MEMBRANE PROTEASE ATP23 HOMOLOG"/>
    <property type="match status" value="1"/>
</dbReference>
<evidence type="ECO:0000313" key="10">
    <source>
        <dbReference type="Proteomes" id="UP000256970"/>
    </source>
</evidence>
<dbReference type="GO" id="GO:0034982">
    <property type="term" value="P:mitochondrial protein processing"/>
    <property type="evidence" value="ECO:0007669"/>
    <property type="project" value="TreeGrafter"/>
</dbReference>
<evidence type="ECO:0000256" key="5">
    <source>
        <dbReference type="ARBA" id="ARBA00023049"/>
    </source>
</evidence>
<reference evidence="9 10" key="1">
    <citation type="submission" date="2016-10" db="EMBL/GenBank/DDBJ databases">
        <authorList>
            <person name="Cai Z."/>
        </authorList>
    </citation>
    <scope>NUCLEOTIDE SEQUENCE [LARGE SCALE GENOMIC DNA]</scope>
</reference>
<keyword evidence="4 6" id="KW-0378">Hydrolase</keyword>
<gene>
    <name evidence="8" type="ORF">BQ4739_LOCUS12845</name>
    <name evidence="9" type="ORF">BQ4739_LOCUS18407</name>
</gene>
<accession>A0A383WKU7</accession>
<evidence type="ECO:0000256" key="7">
    <source>
        <dbReference type="SAM" id="MobiDB-lite"/>
    </source>
</evidence>
<keyword evidence="5 6" id="KW-0482">Metalloprotease</keyword>
<dbReference type="GO" id="GO:0005739">
    <property type="term" value="C:mitochondrion"/>
    <property type="evidence" value="ECO:0007669"/>
    <property type="project" value="GOC"/>
</dbReference>
<evidence type="ECO:0000256" key="4">
    <source>
        <dbReference type="ARBA" id="ARBA00022801"/>
    </source>
</evidence>
<dbReference type="AlphaFoldDB" id="A0A383WKU7"/>
<dbReference type="GO" id="GO:0033615">
    <property type="term" value="P:mitochondrial proton-transporting ATP synthase complex assembly"/>
    <property type="evidence" value="ECO:0007669"/>
    <property type="project" value="TreeGrafter"/>
</dbReference>
<name>A0A383WKU7_TETOB</name>
<dbReference type="GO" id="GO:0004222">
    <property type="term" value="F:metalloendopeptidase activity"/>
    <property type="evidence" value="ECO:0007669"/>
    <property type="project" value="InterPro"/>
</dbReference>
<organism evidence="9 10">
    <name type="scientific">Tetradesmus obliquus</name>
    <name type="common">Green alga</name>
    <name type="synonym">Acutodesmus obliquus</name>
    <dbReference type="NCBI Taxonomy" id="3088"/>
    <lineage>
        <taxon>Eukaryota</taxon>
        <taxon>Viridiplantae</taxon>
        <taxon>Chlorophyta</taxon>
        <taxon>core chlorophytes</taxon>
        <taxon>Chlorophyceae</taxon>
        <taxon>CS clade</taxon>
        <taxon>Sphaeropleales</taxon>
        <taxon>Scenedesmaceae</taxon>
        <taxon>Tetradesmus</taxon>
    </lineage>
</organism>
<dbReference type="STRING" id="3088.A0A383WKU7"/>
<evidence type="ECO:0000256" key="3">
    <source>
        <dbReference type="ARBA" id="ARBA00022723"/>
    </source>
</evidence>
<dbReference type="GO" id="GO:0046872">
    <property type="term" value="F:metal ion binding"/>
    <property type="evidence" value="ECO:0007669"/>
    <property type="project" value="UniProtKB-KW"/>
</dbReference>
<evidence type="ECO:0000256" key="6">
    <source>
        <dbReference type="RuleBase" id="RU364057"/>
    </source>
</evidence>
<keyword evidence="3 6" id="KW-0479">Metal-binding</keyword>
<sequence>MAEPYSGAASAASAAEPSSSSNEPDSSKLQYLEQKYGSKAAHVHLSQPEVNAMVDKVLRDSPTVQYLLSSLQMGGCGVGRPFFHVTRCADDVGGGFSTDYGVILCHNKLSTYKEVELAVAHELIHAYDFCRASNLDLTNCHHHACTEIRAANLSGDCSFYQEFVRGNLSEAMVGQHKRCVRRRALLSVSLNPHCQGGKAEQAVSDMMKHCLRDTDPFPRVPGM</sequence>
<keyword evidence="2 6" id="KW-0645">Protease</keyword>
<evidence type="ECO:0000313" key="9">
    <source>
        <dbReference type="EMBL" id="SZX78085.1"/>
    </source>
</evidence>
<dbReference type="Pfam" id="PF09768">
    <property type="entry name" value="Peptidase_M76"/>
    <property type="match status" value="1"/>
</dbReference>
<dbReference type="EC" id="3.4.24.-" evidence="6"/>
<dbReference type="InterPro" id="IPR019165">
    <property type="entry name" value="Peptidase_M76_ATP23"/>
</dbReference>
<evidence type="ECO:0000313" key="8">
    <source>
        <dbReference type="EMBL" id="SZX72694.1"/>
    </source>
</evidence>
<feature type="region of interest" description="Disordered" evidence="7">
    <location>
        <begin position="1"/>
        <end position="28"/>
    </location>
</feature>
<dbReference type="EMBL" id="FNXT01001303">
    <property type="protein sequence ID" value="SZX78085.1"/>
    <property type="molecule type" value="Genomic_DNA"/>
</dbReference>
<dbReference type="PANTHER" id="PTHR21711">
    <property type="entry name" value="MITOCHONDRIAL INNER MEMBRANE PROTEASE"/>
    <property type="match status" value="1"/>
</dbReference>
<dbReference type="EMBL" id="FNXT01001147">
    <property type="protein sequence ID" value="SZX72694.1"/>
    <property type="molecule type" value="Genomic_DNA"/>
</dbReference>
<keyword evidence="10" id="KW-1185">Reference proteome</keyword>
<evidence type="ECO:0000256" key="1">
    <source>
        <dbReference type="ARBA" id="ARBA00009915"/>
    </source>
</evidence>
<evidence type="ECO:0000256" key="2">
    <source>
        <dbReference type="ARBA" id="ARBA00022670"/>
    </source>
</evidence>
<dbReference type="Proteomes" id="UP000256970">
    <property type="component" value="Unassembled WGS sequence"/>
</dbReference>